<keyword evidence="1" id="KW-0880">Kelch repeat</keyword>
<name>A0A9D7FF31_9RHOO</name>
<evidence type="ECO:0000256" key="1">
    <source>
        <dbReference type="ARBA" id="ARBA00022441"/>
    </source>
</evidence>
<gene>
    <name evidence="3" type="ORF">IPJ48_19995</name>
</gene>
<dbReference type="Proteomes" id="UP000886602">
    <property type="component" value="Unassembled WGS sequence"/>
</dbReference>
<dbReference type="SUPFAM" id="SSF117281">
    <property type="entry name" value="Kelch motif"/>
    <property type="match status" value="2"/>
</dbReference>
<dbReference type="Pfam" id="PF24681">
    <property type="entry name" value="Kelch_KLHDC2_KLHL20_DRC7"/>
    <property type="match status" value="1"/>
</dbReference>
<evidence type="ECO:0008006" key="5">
    <source>
        <dbReference type="Google" id="ProtNLM"/>
    </source>
</evidence>
<proteinExistence type="predicted"/>
<dbReference type="Pfam" id="PF01344">
    <property type="entry name" value="Kelch_1"/>
    <property type="match status" value="1"/>
</dbReference>
<organism evidence="3 4">
    <name type="scientific">Candidatus Propionivibrio dominans</name>
    <dbReference type="NCBI Taxonomy" id="2954373"/>
    <lineage>
        <taxon>Bacteria</taxon>
        <taxon>Pseudomonadati</taxon>
        <taxon>Pseudomonadota</taxon>
        <taxon>Betaproteobacteria</taxon>
        <taxon>Rhodocyclales</taxon>
        <taxon>Rhodocyclaceae</taxon>
        <taxon>Propionivibrio</taxon>
    </lineage>
</organism>
<protein>
    <recommendedName>
        <fullName evidence="5">Kelch repeat-containing protein</fullName>
    </recommendedName>
</protein>
<dbReference type="PANTHER" id="PTHR46344">
    <property type="entry name" value="OS02G0202900 PROTEIN"/>
    <property type="match status" value="1"/>
</dbReference>
<dbReference type="InterPro" id="IPR015915">
    <property type="entry name" value="Kelch-typ_b-propeller"/>
</dbReference>
<dbReference type="AlphaFoldDB" id="A0A9D7FF31"/>
<comment type="caution">
    <text evidence="3">The sequence shown here is derived from an EMBL/GenBank/DDBJ whole genome shotgun (WGS) entry which is preliminary data.</text>
</comment>
<reference evidence="3" key="1">
    <citation type="submission" date="2020-10" db="EMBL/GenBank/DDBJ databases">
        <title>Connecting structure to function with the recovery of over 1000 high-quality activated sludge metagenome-assembled genomes encoding full-length rRNA genes using long-read sequencing.</title>
        <authorList>
            <person name="Singleton C.M."/>
            <person name="Petriglieri F."/>
            <person name="Kristensen J.M."/>
            <person name="Kirkegaard R.H."/>
            <person name="Michaelsen T.Y."/>
            <person name="Andersen M.H."/>
            <person name="Karst S.M."/>
            <person name="Dueholm M.S."/>
            <person name="Nielsen P.H."/>
            <person name="Albertsen M."/>
        </authorList>
    </citation>
    <scope>NUCLEOTIDE SEQUENCE</scope>
    <source>
        <strain evidence="3">EsbW_18-Q3-R4-48_MAXAC.044</strain>
    </source>
</reference>
<dbReference type="InterPro" id="IPR006652">
    <property type="entry name" value="Kelch_1"/>
</dbReference>
<evidence type="ECO:0000256" key="2">
    <source>
        <dbReference type="ARBA" id="ARBA00022737"/>
    </source>
</evidence>
<accession>A0A9D7FF31</accession>
<dbReference type="EMBL" id="JADJNC010000064">
    <property type="protein sequence ID" value="MBK7425168.1"/>
    <property type="molecule type" value="Genomic_DNA"/>
</dbReference>
<keyword evidence="2" id="KW-0677">Repeat</keyword>
<evidence type="ECO:0000313" key="3">
    <source>
        <dbReference type="EMBL" id="MBK7425168.1"/>
    </source>
</evidence>
<dbReference type="Gene3D" id="2.120.10.80">
    <property type="entry name" value="Kelch-type beta propeller"/>
    <property type="match status" value="2"/>
</dbReference>
<dbReference type="PANTHER" id="PTHR46344:SF27">
    <property type="entry name" value="KELCH REPEAT SUPERFAMILY PROTEIN"/>
    <property type="match status" value="1"/>
</dbReference>
<sequence length="345" mass="36825">MPIDPIRKRLGSIAKISGKRRLTAWERLLLGKDVITYALGDLTWMATPQMSWPRWGVDAFVLQNKIWVVGGYHQDGSIADIEVFDTATRLWTSIPYPFTYFGQAFVTTSNGLLYAIGGLESCQSLVSPVEEYNPVTGLVTQKAAIPTPCYNPGIASTSNGKIYVMGGCQPPISNPGGPPSAVLDTVQIFNPQTNTWSVGTPLPSPRHQASAVAAPDGKIYVMGGFDGHAEFNRVDVYTPQTNSWQAATPMPTARRCFASALASNGKIYAIGGLNGASSLTTVEAFTPASNAWKSCAPLAAGRWYLGVAAFGAKLYACGGFMRSGNYQPDNANVSALAIVEEGTIQ</sequence>
<evidence type="ECO:0000313" key="4">
    <source>
        <dbReference type="Proteomes" id="UP000886602"/>
    </source>
</evidence>
<dbReference type="SMART" id="SM00612">
    <property type="entry name" value="Kelch"/>
    <property type="match status" value="5"/>
</dbReference>